<dbReference type="AlphaFoldDB" id="A0AA95B6L5"/>
<comment type="caution">
    <text evidence="3">The sequence shown here is derived from an EMBL/GenBank/DDBJ whole genome shotgun (WGS) entry which is preliminary data.</text>
</comment>
<name>A0AA95B6L5_9BACI</name>
<accession>A0AA95B6L5</accession>
<dbReference type="PANTHER" id="PTHR22916">
    <property type="entry name" value="GLYCOSYLTRANSFERASE"/>
    <property type="match status" value="1"/>
</dbReference>
<protein>
    <submittedName>
        <fullName evidence="3">Glycosyltransferase</fullName>
    </submittedName>
</protein>
<feature type="domain" description="Glycosyltransferase 2-like" evidence="2">
    <location>
        <begin position="8"/>
        <end position="165"/>
    </location>
</feature>
<comment type="similarity">
    <text evidence="1">Belongs to the glycosyltransferase 2 family.</text>
</comment>
<evidence type="ECO:0000313" key="4">
    <source>
        <dbReference type="Proteomes" id="UP000323393"/>
    </source>
</evidence>
<evidence type="ECO:0000313" key="3">
    <source>
        <dbReference type="EMBL" id="TYS59867.1"/>
    </source>
</evidence>
<dbReference type="PANTHER" id="PTHR22916:SF3">
    <property type="entry name" value="UDP-GLCNAC:BETAGAL BETA-1,3-N-ACETYLGLUCOSAMINYLTRANSFERASE-LIKE PROTEIN 1"/>
    <property type="match status" value="1"/>
</dbReference>
<evidence type="ECO:0000259" key="2">
    <source>
        <dbReference type="Pfam" id="PF00535"/>
    </source>
</evidence>
<sequence>MIENELVSVIIPCFNSEKWIIETIDSVLNQTYSNIEIIVVDDGSTDNTKDVISNYSKRIKYIYQQNKGPSVARNLGIKKSKGKYVAFLDSDDLWESNKLEKQVEFLENNQNIALVFSNVKVINEKGEYLYTHYNNIPKDKKEIITAFFLGKITMNTPTIVAHKKAIQKVGGFQEHLPVREDHFLLMNMVDNFNIYHFKEPLVKRRINEGSLSSVVDPDKVFHMLESFVTISMKEFPYLEKYKRNIYSKINISLGTSYWKSGNYKNSKVFIIKSIRLNPLRIRYYLFLLLVFLGIDYNKFESNKLKYRTVGKGIK</sequence>
<dbReference type="InterPro" id="IPR029044">
    <property type="entry name" value="Nucleotide-diphossugar_trans"/>
</dbReference>
<evidence type="ECO:0000256" key="1">
    <source>
        <dbReference type="ARBA" id="ARBA00006739"/>
    </source>
</evidence>
<dbReference type="Gene3D" id="3.90.550.10">
    <property type="entry name" value="Spore Coat Polysaccharide Biosynthesis Protein SpsA, Chain A"/>
    <property type="match status" value="1"/>
</dbReference>
<dbReference type="RefSeq" id="WP_148965348.1">
    <property type="nucleotide sequence ID" value="NZ_VTEU01000002.1"/>
</dbReference>
<dbReference type="EMBL" id="VTEU01000002">
    <property type="protein sequence ID" value="TYS59867.1"/>
    <property type="molecule type" value="Genomic_DNA"/>
</dbReference>
<dbReference type="Pfam" id="PF00535">
    <property type="entry name" value="Glycos_transf_2"/>
    <property type="match status" value="1"/>
</dbReference>
<dbReference type="Proteomes" id="UP000323393">
    <property type="component" value="Unassembled WGS sequence"/>
</dbReference>
<dbReference type="InterPro" id="IPR001173">
    <property type="entry name" value="Glyco_trans_2-like"/>
</dbReference>
<dbReference type="SUPFAM" id="SSF53448">
    <property type="entry name" value="Nucleotide-diphospho-sugar transferases"/>
    <property type="match status" value="1"/>
</dbReference>
<reference evidence="3 4" key="1">
    <citation type="submission" date="2019-08" db="EMBL/GenBank/DDBJ databases">
        <title>Bacillus genomes from the desert of Cuatro Cienegas, Coahuila.</title>
        <authorList>
            <person name="Olmedo-Alvarez G."/>
        </authorList>
    </citation>
    <scope>NUCLEOTIDE SEQUENCE [LARGE SCALE GENOMIC DNA]</scope>
    <source>
        <strain evidence="3 4">CH88_3T</strain>
    </source>
</reference>
<gene>
    <name evidence="3" type="ORF">FZC74_06845</name>
</gene>
<dbReference type="GO" id="GO:0016758">
    <property type="term" value="F:hexosyltransferase activity"/>
    <property type="evidence" value="ECO:0007669"/>
    <property type="project" value="UniProtKB-ARBA"/>
</dbReference>
<proteinExistence type="inferred from homology"/>
<organism evidence="3 4">
    <name type="scientific">Sutcliffiella horikoshii</name>
    <dbReference type="NCBI Taxonomy" id="79883"/>
    <lineage>
        <taxon>Bacteria</taxon>
        <taxon>Bacillati</taxon>
        <taxon>Bacillota</taxon>
        <taxon>Bacilli</taxon>
        <taxon>Bacillales</taxon>
        <taxon>Bacillaceae</taxon>
        <taxon>Sutcliffiella</taxon>
    </lineage>
</organism>